<proteinExistence type="predicted"/>
<feature type="transmembrane region" description="Helical" evidence="1">
    <location>
        <begin position="43"/>
        <end position="60"/>
    </location>
</feature>
<keyword evidence="1" id="KW-0812">Transmembrane</keyword>
<keyword evidence="1" id="KW-0472">Membrane</keyword>
<feature type="transmembrane region" description="Helical" evidence="1">
    <location>
        <begin position="80"/>
        <end position="97"/>
    </location>
</feature>
<evidence type="ECO:0000256" key="1">
    <source>
        <dbReference type="SAM" id="Phobius"/>
    </source>
</evidence>
<gene>
    <name evidence="2" type="ORF">ceV_122</name>
</gene>
<organism evidence="2 3">
    <name type="scientific">Chrysochromulina ericina virus CeV-01B</name>
    <dbReference type="NCBI Taxonomy" id="3070830"/>
    <lineage>
        <taxon>Viruses</taxon>
        <taxon>Varidnaviria</taxon>
        <taxon>Bamfordvirae</taxon>
        <taxon>Nucleocytoviricota</taxon>
        <taxon>Megaviricetes</taxon>
        <taxon>Imitervirales</taxon>
        <taxon>Mesomimiviridae</taxon>
        <taxon>Tethysvirus</taxon>
        <taxon>Tethysvirus raunefjordenense</taxon>
    </lineage>
</organism>
<keyword evidence="3" id="KW-1185">Reference proteome</keyword>
<feature type="transmembrane region" description="Helical" evidence="1">
    <location>
        <begin position="13"/>
        <end position="31"/>
    </location>
</feature>
<dbReference type="EMBL" id="KT820662">
    <property type="protein sequence ID" value="ALH23028.1"/>
    <property type="molecule type" value="Genomic_DNA"/>
</dbReference>
<keyword evidence="1" id="KW-1133">Transmembrane helix</keyword>
<protein>
    <submittedName>
        <fullName evidence="2">Uncharacterized protein</fullName>
    </submittedName>
</protein>
<evidence type="ECO:0000313" key="2">
    <source>
        <dbReference type="EMBL" id="ALH23028.1"/>
    </source>
</evidence>
<sequence>MSVNENISWHQKIFLYILYISWVLYPISLILETQYNLNNITQFVDTAIKLYVALVLIYKFNPWFGKQEFTKFDRRLAWEAGFFLLISTLSVNTIDFIKKLYTPIKDRILK</sequence>
<dbReference type="Proteomes" id="UP000203826">
    <property type="component" value="Segment"/>
</dbReference>
<accession>A0A0N9QA83</accession>
<name>A0A0N9QA83_9VIRU</name>
<dbReference type="KEGG" id="vg:26048989"/>
<evidence type="ECO:0000313" key="3">
    <source>
        <dbReference type="Proteomes" id="UP000203826"/>
    </source>
</evidence>
<reference evidence="2 3" key="1">
    <citation type="journal article" date="2015" name="Genome Announc.">
        <title>The 474-Kilobase-Pair Complete Genome Sequence of CeV-01B, a Virus Infecting Haptolina (Chrysochromulina) ericina (Prymnesiophyceae).</title>
        <authorList>
            <person name="Gallot-Lavallee L."/>
            <person name="Pagarete A."/>
            <person name="Legendre M."/>
            <person name="Santini S."/>
            <person name="Sandaa R.A."/>
            <person name="Himmelbauer H."/>
            <person name="Ogata H."/>
            <person name="Bratbak G."/>
            <person name="Claverie J.M."/>
        </authorList>
    </citation>
    <scope>NUCLEOTIDE SEQUENCE [LARGE SCALE GENOMIC DNA]</scope>
    <source>
        <strain evidence="2">CeV-01B</strain>
    </source>
</reference>